<dbReference type="EMBL" id="LT629750">
    <property type="protein sequence ID" value="SDS43939.1"/>
    <property type="molecule type" value="Genomic_DNA"/>
</dbReference>
<accession>A0A1H1XSR1</accession>
<evidence type="ECO:0000313" key="3">
    <source>
        <dbReference type="EMBL" id="SDT19803.1"/>
    </source>
</evidence>
<keyword evidence="5" id="KW-1185">Reference proteome</keyword>
<dbReference type="EMBL" id="LT629750">
    <property type="protein sequence ID" value="SDT12071.1"/>
    <property type="molecule type" value="Genomic_DNA"/>
</dbReference>
<reference evidence="2" key="1">
    <citation type="submission" date="2016-10" db="EMBL/GenBank/DDBJ databases">
        <authorList>
            <person name="de Groot N.N."/>
        </authorList>
    </citation>
    <scope>NUCLEOTIDE SEQUENCE [LARGE SCALE GENOMIC DNA]</scope>
    <source>
        <strain evidence="2">GAS369</strain>
    </source>
</reference>
<proteinExistence type="predicted"/>
<evidence type="ECO:0000313" key="2">
    <source>
        <dbReference type="EMBL" id="SDT12071.1"/>
    </source>
</evidence>
<dbReference type="Proteomes" id="UP000243904">
    <property type="component" value="Chromosome I"/>
</dbReference>
<evidence type="ECO:0000313" key="5">
    <source>
        <dbReference type="Proteomes" id="UP000243904"/>
    </source>
</evidence>
<evidence type="ECO:0000313" key="4">
    <source>
        <dbReference type="EMBL" id="SDT21278.1"/>
    </source>
</evidence>
<protein>
    <submittedName>
        <fullName evidence="2">Uncharacterized protein</fullName>
    </submittedName>
</protein>
<reference evidence="5" key="2">
    <citation type="submission" date="2016-10" db="EMBL/GenBank/DDBJ databases">
        <authorList>
            <person name="Varghese N."/>
            <person name="Submissions S."/>
        </authorList>
    </citation>
    <scope>NUCLEOTIDE SEQUENCE [LARGE SCALE GENOMIC DNA]</scope>
    <source>
        <strain evidence="5">GAS369</strain>
    </source>
</reference>
<dbReference type="EMBL" id="LT629750">
    <property type="protein sequence ID" value="SDT21278.1"/>
    <property type="molecule type" value="Genomic_DNA"/>
</dbReference>
<sequence length="104" mass="11225">MSIRGRWRVVETPGYDMAVAGAYILFDEDGGEFAFDCLTGSIHGPCDGDAVQFGWQGNDEMEPANGDGWAELRDDGSLEGEICLLNGDDIPFIARRSKTSSTAC</sequence>
<dbReference type="RefSeq" id="WP_100381136.1">
    <property type="nucleotide sequence ID" value="NZ_LT629750.1"/>
</dbReference>
<name>A0A1H1XSR1_9BRAD</name>
<dbReference type="AlphaFoldDB" id="A0A1H1XSR1"/>
<organism evidence="2 5">
    <name type="scientific">Bradyrhizobium canariense</name>
    <dbReference type="NCBI Taxonomy" id="255045"/>
    <lineage>
        <taxon>Bacteria</taxon>
        <taxon>Pseudomonadati</taxon>
        <taxon>Pseudomonadota</taxon>
        <taxon>Alphaproteobacteria</taxon>
        <taxon>Hyphomicrobiales</taxon>
        <taxon>Nitrobacteraceae</taxon>
        <taxon>Bradyrhizobium</taxon>
    </lineage>
</organism>
<evidence type="ECO:0000313" key="1">
    <source>
        <dbReference type="EMBL" id="SDS43939.1"/>
    </source>
</evidence>
<gene>
    <name evidence="1" type="ORF">SAMN05444158_2061</name>
    <name evidence="2" type="ORF">SAMN05444158_4458</name>
    <name evidence="3" type="ORF">SAMN05444158_4770</name>
    <name evidence="4" type="ORF">SAMN05444158_4834</name>
</gene>
<dbReference type="EMBL" id="LT629750">
    <property type="protein sequence ID" value="SDT19803.1"/>
    <property type="molecule type" value="Genomic_DNA"/>
</dbReference>